<reference evidence="1 2" key="1">
    <citation type="journal article" date="2018" name="Int. J. Syst. Evol. Microbiol.">
        <title>Epidermidibacterium keratini gen. nov., sp. nov., a member of the family Sporichthyaceae, isolated from keratin epidermis.</title>
        <authorList>
            <person name="Lee D.G."/>
            <person name="Trujillo M.E."/>
            <person name="Kang S."/>
            <person name="Nam J.J."/>
            <person name="Kim Y.J."/>
        </authorList>
    </citation>
    <scope>NUCLEOTIDE SEQUENCE [LARGE SCALE GENOMIC DNA]</scope>
    <source>
        <strain evidence="1 2">EPI-7</strain>
    </source>
</reference>
<keyword evidence="2" id="KW-1185">Reference proteome</keyword>
<name>A0A7L4YUJ2_9ACTN</name>
<dbReference type="EMBL" id="CP047156">
    <property type="protein sequence ID" value="QHC02077.1"/>
    <property type="molecule type" value="Genomic_DNA"/>
</dbReference>
<evidence type="ECO:0000313" key="1">
    <source>
        <dbReference type="EMBL" id="QHC02077.1"/>
    </source>
</evidence>
<gene>
    <name evidence="1" type="ORF">EK0264_18580</name>
</gene>
<evidence type="ECO:0000313" key="2">
    <source>
        <dbReference type="Proteomes" id="UP000463857"/>
    </source>
</evidence>
<protein>
    <submittedName>
        <fullName evidence="1">Uncharacterized protein</fullName>
    </submittedName>
</protein>
<dbReference type="RefSeq" id="WP_159547201.1">
    <property type="nucleotide sequence ID" value="NZ_CP047156.1"/>
</dbReference>
<dbReference type="AlphaFoldDB" id="A0A7L4YUJ2"/>
<accession>A0A7L4YUJ2</accession>
<proteinExistence type="predicted"/>
<dbReference type="OrthoDB" id="4544390at2"/>
<dbReference type="InParanoid" id="A0A7L4YUJ2"/>
<dbReference type="Proteomes" id="UP000463857">
    <property type="component" value="Chromosome"/>
</dbReference>
<sequence>MTYRYGRDWHPVLKKPIAEITETEAKQRWAKGPAFSVSKLSPGHDQPDYTLLVGPEGEVVRTQRYRPTGAIDTIYTFRPEAGQMFLNEVVAYAYPDDAKYYDQFQSAAVSTIGFRPDGGAVRRFSVSGSHDARVSRYTDVDVSAHWEPMITFGDWDRFGVGREPTGPTAP</sequence>
<organism evidence="1 2">
    <name type="scientific">Epidermidibacterium keratini</name>
    <dbReference type="NCBI Taxonomy" id="1891644"/>
    <lineage>
        <taxon>Bacteria</taxon>
        <taxon>Bacillati</taxon>
        <taxon>Actinomycetota</taxon>
        <taxon>Actinomycetes</taxon>
        <taxon>Sporichthyales</taxon>
        <taxon>Sporichthyaceae</taxon>
        <taxon>Epidermidibacterium</taxon>
    </lineage>
</organism>
<dbReference type="KEGG" id="eke:EK0264_18580"/>